<dbReference type="GO" id="GO:0005634">
    <property type="term" value="C:nucleus"/>
    <property type="evidence" value="ECO:0007669"/>
    <property type="project" value="TreeGrafter"/>
</dbReference>
<name>A0A8K0CN04_IGNLU</name>
<dbReference type="PANTHER" id="PTHR13029">
    <property type="match status" value="1"/>
</dbReference>
<feature type="region of interest" description="Disordered" evidence="2">
    <location>
        <begin position="115"/>
        <end position="136"/>
    </location>
</feature>
<keyword evidence="3" id="KW-0812">Transmembrane</keyword>
<dbReference type="GO" id="GO:0003700">
    <property type="term" value="F:DNA-binding transcription factor activity"/>
    <property type="evidence" value="ECO:0007669"/>
    <property type="project" value="TreeGrafter"/>
</dbReference>
<feature type="non-terminal residue" evidence="5">
    <location>
        <position position="191"/>
    </location>
</feature>
<dbReference type="EMBL" id="VTPC01053920">
    <property type="protein sequence ID" value="KAF2890375.1"/>
    <property type="molecule type" value="Genomic_DNA"/>
</dbReference>
<evidence type="ECO:0000256" key="1">
    <source>
        <dbReference type="SAM" id="Coils"/>
    </source>
</evidence>
<gene>
    <name evidence="5" type="ORF">ILUMI_15798</name>
</gene>
<reference evidence="5" key="1">
    <citation type="submission" date="2019-08" db="EMBL/GenBank/DDBJ databases">
        <title>The genome of the North American firefly Photinus pyralis.</title>
        <authorList>
            <consortium name="Photinus pyralis genome working group"/>
            <person name="Fallon T.R."/>
            <person name="Sander Lower S.E."/>
            <person name="Weng J.-K."/>
        </authorList>
    </citation>
    <scope>NUCLEOTIDE SEQUENCE</scope>
    <source>
        <strain evidence="5">TRF0915ILg1</strain>
        <tissue evidence="5">Whole body</tissue>
    </source>
</reference>
<comment type="caution">
    <text evidence="5">The sequence shown here is derived from an EMBL/GenBank/DDBJ whole genome shotgun (WGS) entry which is preliminary data.</text>
</comment>
<organism evidence="5 6">
    <name type="scientific">Ignelater luminosus</name>
    <name type="common">Cucubano</name>
    <name type="synonym">Pyrophorus luminosus</name>
    <dbReference type="NCBI Taxonomy" id="2038154"/>
    <lineage>
        <taxon>Eukaryota</taxon>
        <taxon>Metazoa</taxon>
        <taxon>Ecdysozoa</taxon>
        <taxon>Arthropoda</taxon>
        <taxon>Hexapoda</taxon>
        <taxon>Insecta</taxon>
        <taxon>Pterygota</taxon>
        <taxon>Neoptera</taxon>
        <taxon>Endopterygota</taxon>
        <taxon>Coleoptera</taxon>
        <taxon>Polyphaga</taxon>
        <taxon>Elateriformia</taxon>
        <taxon>Elateroidea</taxon>
        <taxon>Elateridae</taxon>
        <taxon>Agrypninae</taxon>
        <taxon>Pyrophorini</taxon>
        <taxon>Ignelater</taxon>
    </lineage>
</organism>
<accession>A0A8K0CN04</accession>
<sequence length="191" mass="21692">MENIGAVKELCKVTDNLETRIDQLERINRRLTKLKRGDSLKSNSTVSSNTKHIHSQKCLKNHHFCQKEQELCTNKFIQIIIVVLVLIMAFCLAAITTLYLMEAARHTQLTQANLQAGHRSLSTKRPAKSPKPRTWQTVYSHQTTMPYKEPGILKATIDTSNIIKNPNHIIGRPPHCFGLEPDLENANNICQ</sequence>
<keyword evidence="1" id="KW-0175">Coiled coil</keyword>
<keyword evidence="3" id="KW-0472">Membrane</keyword>
<evidence type="ECO:0000256" key="3">
    <source>
        <dbReference type="SAM" id="Phobius"/>
    </source>
</evidence>
<feature type="coiled-coil region" evidence="1">
    <location>
        <begin position="7"/>
        <end position="34"/>
    </location>
</feature>
<dbReference type="GO" id="GO:0043565">
    <property type="term" value="F:sequence-specific DNA binding"/>
    <property type="evidence" value="ECO:0007669"/>
    <property type="project" value="TreeGrafter"/>
</dbReference>
<keyword evidence="3" id="KW-1133">Transmembrane helix</keyword>
<evidence type="ECO:0000313" key="5">
    <source>
        <dbReference type="EMBL" id="KAF2890375.1"/>
    </source>
</evidence>
<dbReference type="OrthoDB" id="27041at2759"/>
<dbReference type="AlphaFoldDB" id="A0A8K0CN04"/>
<feature type="domain" description="Myelin gene regulatory factor ICA" evidence="4">
    <location>
        <begin position="1"/>
        <end position="26"/>
    </location>
</feature>
<evidence type="ECO:0000256" key="2">
    <source>
        <dbReference type="SAM" id="MobiDB-lite"/>
    </source>
</evidence>
<dbReference type="Pfam" id="PF13887">
    <property type="entry name" value="MYRF_ICA"/>
    <property type="match status" value="1"/>
</dbReference>
<dbReference type="InterPro" id="IPR026932">
    <property type="entry name" value="MYRF_ICA"/>
</dbReference>
<dbReference type="PANTHER" id="PTHR13029:SF18">
    <property type="entry name" value="MYELIN REGULATORY FACTOR HOMOLOG 1"/>
    <property type="match status" value="1"/>
</dbReference>
<dbReference type="GO" id="GO:0045893">
    <property type="term" value="P:positive regulation of DNA-templated transcription"/>
    <property type="evidence" value="ECO:0007669"/>
    <property type="project" value="TreeGrafter"/>
</dbReference>
<dbReference type="GO" id="GO:0005789">
    <property type="term" value="C:endoplasmic reticulum membrane"/>
    <property type="evidence" value="ECO:0007669"/>
    <property type="project" value="TreeGrafter"/>
</dbReference>
<evidence type="ECO:0000259" key="4">
    <source>
        <dbReference type="Pfam" id="PF13887"/>
    </source>
</evidence>
<evidence type="ECO:0000313" key="6">
    <source>
        <dbReference type="Proteomes" id="UP000801492"/>
    </source>
</evidence>
<dbReference type="GO" id="GO:0016540">
    <property type="term" value="P:protein autoprocessing"/>
    <property type="evidence" value="ECO:0007669"/>
    <property type="project" value="InterPro"/>
</dbReference>
<dbReference type="Proteomes" id="UP000801492">
    <property type="component" value="Unassembled WGS sequence"/>
</dbReference>
<feature type="compositionally biased region" description="Basic residues" evidence="2">
    <location>
        <begin position="121"/>
        <end position="131"/>
    </location>
</feature>
<dbReference type="InterPro" id="IPR051577">
    <property type="entry name" value="MRF-like"/>
</dbReference>
<protein>
    <recommendedName>
        <fullName evidence="4">Myelin gene regulatory factor ICA domain-containing protein</fullName>
    </recommendedName>
</protein>
<keyword evidence="6" id="KW-1185">Reference proteome</keyword>
<feature type="transmembrane region" description="Helical" evidence="3">
    <location>
        <begin position="76"/>
        <end position="101"/>
    </location>
</feature>
<proteinExistence type="predicted"/>